<dbReference type="SUPFAM" id="SSF53474">
    <property type="entry name" value="alpha/beta-Hydrolases"/>
    <property type="match status" value="1"/>
</dbReference>
<evidence type="ECO:0000259" key="1">
    <source>
        <dbReference type="Pfam" id="PF00561"/>
    </source>
</evidence>
<reference evidence="2 3" key="1">
    <citation type="submission" date="2017-04" db="EMBL/GenBank/DDBJ databases">
        <title>The new phylogeny of genus Mycobacterium.</title>
        <authorList>
            <person name="Tortoli E."/>
            <person name="Trovato A."/>
            <person name="Cirillo D.M."/>
        </authorList>
    </citation>
    <scope>NUCLEOTIDE SEQUENCE [LARGE SCALE GENOMIC DNA]</scope>
    <source>
        <strain evidence="2 3">TBL 1200985</strain>
    </source>
</reference>
<dbReference type="InterPro" id="IPR029058">
    <property type="entry name" value="AB_hydrolase_fold"/>
</dbReference>
<organism evidence="2 3">
    <name type="scientific">Mycobacterium decipiens</name>
    <dbReference type="NCBI Taxonomy" id="1430326"/>
    <lineage>
        <taxon>Bacteria</taxon>
        <taxon>Bacillati</taxon>
        <taxon>Actinomycetota</taxon>
        <taxon>Actinomycetes</taxon>
        <taxon>Mycobacteriales</taxon>
        <taxon>Mycobacteriaceae</taxon>
        <taxon>Mycobacterium</taxon>
    </lineage>
</organism>
<dbReference type="EMBL" id="NCXP01000017">
    <property type="protein sequence ID" value="OSC40088.1"/>
    <property type="molecule type" value="Genomic_DNA"/>
</dbReference>
<name>A0A1X2LTL5_9MYCO</name>
<dbReference type="InterPro" id="IPR000073">
    <property type="entry name" value="AB_hydrolase_1"/>
</dbReference>
<dbReference type="Proteomes" id="UP000193247">
    <property type="component" value="Unassembled WGS sequence"/>
</dbReference>
<keyword evidence="2" id="KW-0378">Hydrolase</keyword>
<evidence type="ECO:0000313" key="3">
    <source>
        <dbReference type="Proteomes" id="UP000193247"/>
    </source>
</evidence>
<keyword evidence="3" id="KW-1185">Reference proteome</keyword>
<dbReference type="Gene3D" id="3.40.50.1820">
    <property type="entry name" value="alpha/beta hydrolase"/>
    <property type="match status" value="1"/>
</dbReference>
<dbReference type="RefSeq" id="WP_085325729.1">
    <property type="nucleotide sequence ID" value="NZ_NCXP01000017.1"/>
</dbReference>
<dbReference type="STRING" id="1430326.B8W66_14690"/>
<comment type="caution">
    <text evidence="2">The sequence shown here is derived from an EMBL/GenBank/DDBJ whole genome shotgun (WGS) entry which is preliminary data.</text>
</comment>
<gene>
    <name evidence="2" type="ORF">B8W66_14690</name>
</gene>
<dbReference type="OrthoDB" id="345573at2"/>
<sequence length="273" mass="29572">MPVAEIVDGPAAPPTLGLYLSDIPRAVAEYGQLVALLPLQRALPVGDGHPVLVLPGLLAPDGSTWTLRRLLRRLGYRAHGWKLGWNIGPTAKAVAGMADRLEELHTRYNAPVSLVGWSLGGIFARTMARRHPSAVRQVITLGSPYRIGHESQSRATASFKLLAPLHVERHGFPLEIETEPMPVPATSIYSRYDGMVAWQTCIDAPSERAENIAVLSSHIGYGHHPATIWAIADRLAQPLGAWAPFQPPAVLRPLFPRPDAPPAAVTDPQTRPA</sequence>
<accession>A0A1X2LTL5</accession>
<protein>
    <submittedName>
        <fullName evidence="2">Alpha/beta hydrolase</fullName>
    </submittedName>
</protein>
<dbReference type="GO" id="GO:0016787">
    <property type="term" value="F:hydrolase activity"/>
    <property type="evidence" value="ECO:0007669"/>
    <property type="project" value="UniProtKB-KW"/>
</dbReference>
<proteinExistence type="predicted"/>
<evidence type="ECO:0000313" key="2">
    <source>
        <dbReference type="EMBL" id="OSC40088.1"/>
    </source>
</evidence>
<dbReference type="AlphaFoldDB" id="A0A1X2LTL5"/>
<dbReference type="Pfam" id="PF00561">
    <property type="entry name" value="Abhydrolase_1"/>
    <property type="match status" value="1"/>
</dbReference>
<feature type="domain" description="AB hydrolase-1" evidence="1">
    <location>
        <begin position="106"/>
        <end position="144"/>
    </location>
</feature>